<keyword evidence="2" id="KW-1185">Reference proteome</keyword>
<dbReference type="EMBL" id="BOSL01000015">
    <property type="protein sequence ID" value="GIP55069.1"/>
    <property type="molecule type" value="Genomic_DNA"/>
</dbReference>
<name>A0ABQ4MGF7_9BACL</name>
<gene>
    <name evidence="1" type="ORF">J42TS3_41040</name>
</gene>
<evidence type="ECO:0008006" key="3">
    <source>
        <dbReference type="Google" id="ProtNLM"/>
    </source>
</evidence>
<protein>
    <recommendedName>
        <fullName evidence="3">Spore coat protein</fullName>
    </recommendedName>
</protein>
<sequence length="107" mass="11915">MLTPSLLSEREAKLQLIISISRSQNALARILDSMADVSACSEETARSFIQQADRMTRFQQAMASMLANIELHRQYTGIPTAPWLNADKVTPLESFTSKQEADERNGA</sequence>
<dbReference type="Proteomes" id="UP000679992">
    <property type="component" value="Unassembled WGS sequence"/>
</dbReference>
<proteinExistence type="predicted"/>
<comment type="caution">
    <text evidence="1">The sequence shown here is derived from an EMBL/GenBank/DDBJ whole genome shotgun (WGS) entry which is preliminary data.</text>
</comment>
<evidence type="ECO:0000313" key="2">
    <source>
        <dbReference type="Proteomes" id="UP000679992"/>
    </source>
</evidence>
<accession>A0ABQ4MGF7</accession>
<evidence type="ECO:0000313" key="1">
    <source>
        <dbReference type="EMBL" id="GIP55069.1"/>
    </source>
</evidence>
<reference evidence="1 2" key="1">
    <citation type="submission" date="2021-03" db="EMBL/GenBank/DDBJ databases">
        <title>Antimicrobial resistance genes in bacteria isolated from Japanese honey, and their potential for conferring macrolide and lincosamide resistance in the American foulbrood pathogen Paenibacillus larvae.</title>
        <authorList>
            <person name="Okamoto M."/>
            <person name="Kumagai M."/>
            <person name="Kanamori H."/>
            <person name="Takamatsu D."/>
        </authorList>
    </citation>
    <scope>NUCLEOTIDE SEQUENCE [LARGE SCALE GENOMIC DNA]</scope>
    <source>
        <strain evidence="1 2">J42TS3</strain>
    </source>
</reference>
<dbReference type="RefSeq" id="WP_211023389.1">
    <property type="nucleotide sequence ID" value="NZ_BOSL01000015.1"/>
</dbReference>
<organism evidence="1 2">
    <name type="scientific">Paenibacillus vini</name>
    <dbReference type="NCBI Taxonomy" id="1476024"/>
    <lineage>
        <taxon>Bacteria</taxon>
        <taxon>Bacillati</taxon>
        <taxon>Bacillota</taxon>
        <taxon>Bacilli</taxon>
        <taxon>Bacillales</taxon>
        <taxon>Paenibacillaceae</taxon>
        <taxon>Paenibacillus</taxon>
    </lineage>
</organism>